<keyword evidence="3" id="KW-1185">Reference proteome</keyword>
<accession>A0ABV5RRI6</accession>
<evidence type="ECO:0000313" key="3">
    <source>
        <dbReference type="Proteomes" id="UP001589532"/>
    </source>
</evidence>
<dbReference type="Proteomes" id="UP001589532">
    <property type="component" value="Unassembled WGS sequence"/>
</dbReference>
<proteinExistence type="predicted"/>
<evidence type="ECO:0000256" key="1">
    <source>
        <dbReference type="SAM" id="MobiDB-lite"/>
    </source>
</evidence>
<sequence>MSLIESDLTGLTKERADQDRTTSCSTGQSQRYFVAKGNFADPARQDPLSRIALLKGKLDTMGYREVVDELDLSEDDLGVTVVVNDKAKLTFVLLGRLSDTPNLVIVGKTECYPRNG</sequence>
<dbReference type="EMBL" id="JBHMBW010000002">
    <property type="protein sequence ID" value="MFB9622036.1"/>
    <property type="molecule type" value="Genomic_DNA"/>
</dbReference>
<organism evidence="2 3">
    <name type="scientific">Nonomuraea helvata</name>
    <dbReference type="NCBI Taxonomy" id="37484"/>
    <lineage>
        <taxon>Bacteria</taxon>
        <taxon>Bacillati</taxon>
        <taxon>Actinomycetota</taxon>
        <taxon>Actinomycetes</taxon>
        <taxon>Streptosporangiales</taxon>
        <taxon>Streptosporangiaceae</taxon>
        <taxon>Nonomuraea</taxon>
    </lineage>
</organism>
<evidence type="ECO:0000313" key="2">
    <source>
        <dbReference type="EMBL" id="MFB9622036.1"/>
    </source>
</evidence>
<comment type="caution">
    <text evidence="2">The sequence shown here is derived from an EMBL/GenBank/DDBJ whole genome shotgun (WGS) entry which is preliminary data.</text>
</comment>
<dbReference type="RefSeq" id="WP_345001959.1">
    <property type="nucleotide sequence ID" value="NZ_BAAAXV010000009.1"/>
</dbReference>
<reference evidence="2 3" key="1">
    <citation type="submission" date="2024-09" db="EMBL/GenBank/DDBJ databases">
        <authorList>
            <person name="Sun Q."/>
            <person name="Mori K."/>
        </authorList>
    </citation>
    <scope>NUCLEOTIDE SEQUENCE [LARGE SCALE GENOMIC DNA]</scope>
    <source>
        <strain evidence="2 3">JCM 3143</strain>
    </source>
</reference>
<feature type="region of interest" description="Disordered" evidence="1">
    <location>
        <begin position="1"/>
        <end position="24"/>
    </location>
</feature>
<gene>
    <name evidence="2" type="ORF">ACFFSA_02995</name>
</gene>
<protein>
    <submittedName>
        <fullName evidence="2">Uncharacterized protein</fullName>
    </submittedName>
</protein>
<name>A0ABV5RRI6_9ACTN</name>